<gene>
    <name evidence="4" type="ORF">FGADI_9280</name>
</gene>
<dbReference type="PRINTS" id="PR01415">
    <property type="entry name" value="ANKYRIN"/>
</dbReference>
<reference evidence="4" key="1">
    <citation type="journal article" date="2020" name="BMC Genomics">
        <title>Correction to: Identification and distribution of gene clusters required for synthesis of sphingolipid metabolism inhibitors in diverse species of the filamentous fungus Fusarium.</title>
        <authorList>
            <person name="Kim H.S."/>
            <person name="Lohmar J.M."/>
            <person name="Busman M."/>
            <person name="Brown D.W."/>
            <person name="Naumann T.A."/>
            <person name="Divon H.H."/>
            <person name="Lysoe E."/>
            <person name="Uhlig S."/>
            <person name="Proctor R.H."/>
        </authorList>
    </citation>
    <scope>NUCLEOTIDE SEQUENCE</scope>
    <source>
        <strain evidence="4">NRRL 45417</strain>
    </source>
</reference>
<feature type="repeat" description="ANK" evidence="2">
    <location>
        <begin position="761"/>
        <end position="783"/>
    </location>
</feature>
<evidence type="ECO:0000256" key="2">
    <source>
        <dbReference type="PROSITE-ProRule" id="PRU00023"/>
    </source>
</evidence>
<accession>A0A8H4WT57</accession>
<dbReference type="InterPro" id="IPR036770">
    <property type="entry name" value="Ankyrin_rpt-contain_sf"/>
</dbReference>
<evidence type="ECO:0000256" key="1">
    <source>
        <dbReference type="ARBA" id="ARBA00022737"/>
    </source>
</evidence>
<protein>
    <recommendedName>
        <fullName evidence="3">Nephrocystin 3-like N-terminal domain-containing protein</fullName>
    </recommendedName>
</protein>
<evidence type="ECO:0000259" key="3">
    <source>
        <dbReference type="Pfam" id="PF24883"/>
    </source>
</evidence>
<comment type="caution">
    <text evidence="4">The sequence shown here is derived from an EMBL/GenBank/DDBJ whole genome shotgun (WGS) entry which is preliminary data.</text>
</comment>
<dbReference type="InterPro" id="IPR027417">
    <property type="entry name" value="P-loop_NTPase"/>
</dbReference>
<dbReference type="PANTHER" id="PTHR10039:SF5">
    <property type="entry name" value="NACHT DOMAIN-CONTAINING PROTEIN"/>
    <property type="match status" value="1"/>
</dbReference>
<dbReference type="Gene3D" id="1.25.40.20">
    <property type="entry name" value="Ankyrin repeat-containing domain"/>
    <property type="match status" value="1"/>
</dbReference>
<dbReference type="Pfam" id="PF12796">
    <property type="entry name" value="Ank_2"/>
    <property type="match status" value="1"/>
</dbReference>
<dbReference type="SUPFAM" id="SSF52540">
    <property type="entry name" value="P-loop containing nucleoside triphosphate hydrolases"/>
    <property type="match status" value="1"/>
</dbReference>
<dbReference type="OrthoDB" id="20872at2759"/>
<dbReference type="InterPro" id="IPR056884">
    <property type="entry name" value="NPHP3-like_N"/>
</dbReference>
<dbReference type="EMBL" id="JABFAI010000249">
    <property type="protein sequence ID" value="KAF4948995.1"/>
    <property type="molecule type" value="Genomic_DNA"/>
</dbReference>
<dbReference type="SUPFAM" id="SSF48403">
    <property type="entry name" value="Ankyrin repeat"/>
    <property type="match status" value="1"/>
</dbReference>
<dbReference type="PROSITE" id="PS50088">
    <property type="entry name" value="ANK_REPEAT"/>
    <property type="match status" value="2"/>
</dbReference>
<evidence type="ECO:0000313" key="4">
    <source>
        <dbReference type="EMBL" id="KAF4948995.1"/>
    </source>
</evidence>
<feature type="domain" description="Nephrocystin 3-like N-terminal" evidence="3">
    <location>
        <begin position="262"/>
        <end position="417"/>
    </location>
</feature>
<sequence>MSETPKAYSWVHKIPRGLVKNGVILHNALSEIYGSGNFAYEEVGANIVITAFLEEPKDLLAQLVKKKAIKRFIICIPLFPMSPRTEFDLDVEGDKFTELNVKIRSLVSSSFGGSEKFPAEVQLKYLATLEEIVSLVSITPYCWRDQVGRSLHQCNILADKLVNLLDEGKSAGEENHGWQDECNVQKKEELINLFIEINAEINAIMLDLSNVEIFSWLPRVNSLMKERGFPVTTAKVVQNLLVADPATDRDVIKATKGESVQGTWDWVLQTPEFVRWRTSDDHFLWISGGVGSGKTMLAVYLTEQLQLTLASDEIMLYYFFDARLDVRNDAEWFVRSVIYQLIQLVKECKGRHHYPWGTTRFQVLWDIFIGMLQDLRETQIICVLDALDECESNSLELLLTKLKFDIPGLPIKFAILSHAAPGALEDLMNQYPRVSLDASLQVDALGQYIDSSLMALPWVDQLPTDVHNRVKELLQRRSQASYLLAHLALQSLQQFKSSDMVAHLENLPQRLDDLYEWQLRQIETDQREFVLQVLKWCVLSERPMELTQLVKVLPIQTDGSLTPEDALRSRLKHCGFLINVSRHPRRFIFLDGYCKVKTIIHGEYDAVTIVHQSICDFLTRVSSSERWYSLYEVASKHLELATKCLSSMRSTTLEDIKPDTRNSFGSFQNYAQKCWSYHFERTGEHAAELFKDHPEYFKETPWLNKWFFSLGIAKGSFRWRLCLAAAALGLDHLVKCILEREGSKLRLLRIPMLYSTTMNMLGTTPLHLAAQNGHLSTVRMLLETIPINSMDEEHYTPVFLAGMYGHIKVTELLLHAGAGITSQHPLRRAIWSRDEAMVNLLLGWSPSISTTTLQSATRAPIWVDGEKDSMVALLLPLYARQEAKTAMLPKDTSFTAWPRHLLHRKYRSREHNHFSIVLNAAVYSTTSLETMKKLLEFAGNDMNRERREFCLRVALAHGNRAMVQMLIDDYGYSISEADSAQ</sequence>
<reference evidence="4" key="2">
    <citation type="submission" date="2020-05" db="EMBL/GenBank/DDBJ databases">
        <authorList>
            <person name="Kim H.-S."/>
            <person name="Proctor R.H."/>
            <person name="Brown D.W."/>
        </authorList>
    </citation>
    <scope>NUCLEOTIDE SEQUENCE</scope>
    <source>
        <strain evidence="4">NRRL 45417</strain>
    </source>
</reference>
<dbReference type="Gene3D" id="3.40.50.300">
    <property type="entry name" value="P-loop containing nucleotide triphosphate hydrolases"/>
    <property type="match status" value="1"/>
</dbReference>
<dbReference type="PANTHER" id="PTHR10039">
    <property type="entry name" value="AMELOGENIN"/>
    <property type="match status" value="1"/>
</dbReference>
<keyword evidence="5" id="KW-1185">Reference proteome</keyword>
<dbReference type="SMART" id="SM00248">
    <property type="entry name" value="ANK"/>
    <property type="match status" value="4"/>
</dbReference>
<keyword evidence="1" id="KW-0677">Repeat</keyword>
<dbReference type="Pfam" id="PF24883">
    <property type="entry name" value="NPHP3_N"/>
    <property type="match status" value="1"/>
</dbReference>
<organism evidence="4 5">
    <name type="scientific">Fusarium gaditjirri</name>
    <dbReference type="NCBI Taxonomy" id="282569"/>
    <lineage>
        <taxon>Eukaryota</taxon>
        <taxon>Fungi</taxon>
        <taxon>Dikarya</taxon>
        <taxon>Ascomycota</taxon>
        <taxon>Pezizomycotina</taxon>
        <taxon>Sordariomycetes</taxon>
        <taxon>Hypocreomycetidae</taxon>
        <taxon>Hypocreales</taxon>
        <taxon>Nectriaceae</taxon>
        <taxon>Fusarium</taxon>
        <taxon>Fusarium nisikadoi species complex</taxon>
    </lineage>
</organism>
<dbReference type="PROSITE" id="PS50297">
    <property type="entry name" value="ANK_REP_REGION"/>
    <property type="match status" value="1"/>
</dbReference>
<dbReference type="InterPro" id="IPR002110">
    <property type="entry name" value="Ankyrin_rpt"/>
</dbReference>
<feature type="repeat" description="ANK" evidence="2">
    <location>
        <begin position="793"/>
        <end position="825"/>
    </location>
</feature>
<dbReference type="AlphaFoldDB" id="A0A8H4WT57"/>
<keyword evidence="2" id="KW-0040">ANK repeat</keyword>
<evidence type="ECO:0000313" key="5">
    <source>
        <dbReference type="Proteomes" id="UP000604273"/>
    </source>
</evidence>
<name>A0A8H4WT57_9HYPO</name>
<dbReference type="Proteomes" id="UP000604273">
    <property type="component" value="Unassembled WGS sequence"/>
</dbReference>
<proteinExistence type="predicted"/>